<keyword evidence="6 7" id="KW-0472">Membrane</keyword>
<feature type="transmembrane region" description="Helical" evidence="7">
    <location>
        <begin position="89"/>
        <end position="106"/>
    </location>
</feature>
<name>A0A2B0M9L4_BACCE</name>
<dbReference type="Pfam" id="PF02163">
    <property type="entry name" value="Peptidase_M50"/>
    <property type="match status" value="1"/>
</dbReference>
<comment type="caution">
    <text evidence="9">The sequence shown here is derived from an EMBL/GenBank/DDBJ whole genome shotgun (WGS) entry which is preliminary data.</text>
</comment>
<evidence type="ECO:0000313" key="9">
    <source>
        <dbReference type="EMBL" id="PFK37785.1"/>
    </source>
</evidence>
<evidence type="ECO:0000256" key="2">
    <source>
        <dbReference type="ARBA" id="ARBA00004141"/>
    </source>
</evidence>
<sequence length="358" mass="41242">MDILKRPAFSIMIAFACSAIYGWVRPEKIQGLLELWGALVILVLVLAIHELGHVIFGLLNGLQFKFMTAGPITIQKEEGKMRIRENKRWMYFGGVAMLLPPSVYTPNLSKKWAWMTLGGPLTSFVCGAVSGYIYMVSYYQFLLYFSVLHFAIFLATAIPIKGIMLSDGKQFLILIKGDEKARQHLHSIQVSSVLLSSKRPKDWDGKVVEISTEKIKSSKDVREIMSDLMLVFYYRCEREGMEKGITCLERVLQTPVTKENKYFVGGFHSWYLLYKVLYDMDDVSLHDMKQHAHAITKLDPHGYYRAQAILKYLQEDMDSFHTYLRKAEKELKDAEKSGIGCLQLEREWLEKLQKKLVI</sequence>
<dbReference type="Proteomes" id="UP000242656">
    <property type="component" value="Unassembled WGS sequence"/>
</dbReference>
<organism evidence="9 10">
    <name type="scientific">Bacillus cereus</name>
    <dbReference type="NCBI Taxonomy" id="1396"/>
    <lineage>
        <taxon>Bacteria</taxon>
        <taxon>Bacillati</taxon>
        <taxon>Bacillota</taxon>
        <taxon>Bacilli</taxon>
        <taxon>Bacillales</taxon>
        <taxon>Bacillaceae</taxon>
        <taxon>Bacillus</taxon>
        <taxon>Bacillus cereus group</taxon>
    </lineage>
</organism>
<dbReference type="GO" id="GO:0006508">
    <property type="term" value="P:proteolysis"/>
    <property type="evidence" value="ECO:0007669"/>
    <property type="project" value="InterPro"/>
</dbReference>
<dbReference type="EMBL" id="NUWN01000055">
    <property type="protein sequence ID" value="PFK37785.1"/>
    <property type="molecule type" value="Genomic_DNA"/>
</dbReference>
<reference evidence="9 10" key="1">
    <citation type="submission" date="2017-09" db="EMBL/GenBank/DDBJ databases">
        <title>Large-scale bioinformatics analysis of Bacillus genomes uncovers conserved roles of natural products in bacterial physiology.</title>
        <authorList>
            <consortium name="Agbiome Team Llc"/>
            <person name="Bleich R.M."/>
            <person name="Grubbs K.J."/>
            <person name="Santa Maria K.C."/>
            <person name="Allen S.E."/>
            <person name="Farag S."/>
            <person name="Shank E.A."/>
            <person name="Bowers A."/>
        </authorList>
    </citation>
    <scope>NUCLEOTIDE SEQUENCE [LARGE SCALE GENOMIC DNA]</scope>
    <source>
        <strain evidence="9 10">AFS083043</strain>
    </source>
</reference>
<keyword evidence="5 7" id="KW-1133">Transmembrane helix</keyword>
<feature type="transmembrane region" description="Helical" evidence="7">
    <location>
        <begin position="7"/>
        <end position="24"/>
    </location>
</feature>
<evidence type="ECO:0000256" key="6">
    <source>
        <dbReference type="ARBA" id="ARBA00023136"/>
    </source>
</evidence>
<feature type="transmembrane region" description="Helical" evidence="7">
    <location>
        <begin position="141"/>
        <end position="160"/>
    </location>
</feature>
<dbReference type="GO" id="GO:0016020">
    <property type="term" value="C:membrane"/>
    <property type="evidence" value="ECO:0007669"/>
    <property type="project" value="UniProtKB-SubCell"/>
</dbReference>
<evidence type="ECO:0000256" key="5">
    <source>
        <dbReference type="ARBA" id="ARBA00022989"/>
    </source>
</evidence>
<comment type="subcellular location">
    <subcellularLocation>
        <location evidence="2">Membrane</location>
        <topology evidence="2">Multi-pass membrane protein</topology>
    </subcellularLocation>
</comment>
<dbReference type="InterPro" id="IPR008915">
    <property type="entry name" value="Peptidase_M50"/>
</dbReference>
<evidence type="ECO:0000259" key="8">
    <source>
        <dbReference type="Pfam" id="PF02163"/>
    </source>
</evidence>
<evidence type="ECO:0000313" key="10">
    <source>
        <dbReference type="Proteomes" id="UP000242656"/>
    </source>
</evidence>
<protein>
    <recommendedName>
        <fullName evidence="8">Peptidase M50 domain-containing protein</fullName>
    </recommendedName>
</protein>
<proteinExistence type="inferred from homology"/>
<dbReference type="RefSeq" id="WP_098491451.1">
    <property type="nucleotide sequence ID" value="NZ_NUWN01000055.1"/>
</dbReference>
<dbReference type="PROSITE" id="PS51257">
    <property type="entry name" value="PROKAR_LIPOPROTEIN"/>
    <property type="match status" value="1"/>
</dbReference>
<comment type="cofactor">
    <cofactor evidence="1">
        <name>Zn(2+)</name>
        <dbReference type="ChEBI" id="CHEBI:29105"/>
    </cofactor>
</comment>
<evidence type="ECO:0000256" key="7">
    <source>
        <dbReference type="SAM" id="Phobius"/>
    </source>
</evidence>
<accession>A0A2B0M9L4</accession>
<dbReference type="AlphaFoldDB" id="A0A2B0M9L4"/>
<evidence type="ECO:0000256" key="1">
    <source>
        <dbReference type="ARBA" id="ARBA00001947"/>
    </source>
</evidence>
<dbReference type="CDD" id="cd05709">
    <property type="entry name" value="S2P-M50"/>
    <property type="match status" value="1"/>
</dbReference>
<comment type="similarity">
    <text evidence="3">Belongs to the peptidase M50B family.</text>
</comment>
<feature type="transmembrane region" description="Helical" evidence="7">
    <location>
        <begin position="112"/>
        <end position="134"/>
    </location>
</feature>
<gene>
    <name evidence="9" type="ORF">COI93_14895</name>
</gene>
<feature type="domain" description="Peptidase M50" evidence="8">
    <location>
        <begin position="38"/>
        <end position="234"/>
    </location>
</feature>
<keyword evidence="4 7" id="KW-0812">Transmembrane</keyword>
<evidence type="ECO:0000256" key="3">
    <source>
        <dbReference type="ARBA" id="ARBA00007931"/>
    </source>
</evidence>
<feature type="transmembrane region" description="Helical" evidence="7">
    <location>
        <begin position="36"/>
        <end position="59"/>
    </location>
</feature>
<evidence type="ECO:0000256" key="4">
    <source>
        <dbReference type="ARBA" id="ARBA00022692"/>
    </source>
</evidence>